<dbReference type="Gene3D" id="3.40.50.720">
    <property type="entry name" value="NAD(P)-binding Rossmann-like Domain"/>
    <property type="match status" value="1"/>
</dbReference>
<dbReference type="InterPro" id="IPR008030">
    <property type="entry name" value="NmrA-like"/>
</dbReference>
<dbReference type="AlphaFoldDB" id="A0A0G4IU18"/>
<accession>A0A0G4IU18</accession>
<dbReference type="InterPro" id="IPR036291">
    <property type="entry name" value="NAD(P)-bd_dom_sf"/>
</dbReference>
<evidence type="ECO:0000313" key="2">
    <source>
        <dbReference type="EMBL" id="CEO98765.1"/>
    </source>
</evidence>
<gene>
    <name evidence="2" type="ORF">PBRA_006879</name>
</gene>
<dbReference type="InterPro" id="IPR051604">
    <property type="entry name" value="Ergot_Alk_Oxidoreductase"/>
</dbReference>
<dbReference type="EMBL" id="CDSF01000087">
    <property type="protein sequence ID" value="CEO98765.1"/>
    <property type="molecule type" value="Genomic_DNA"/>
</dbReference>
<organism evidence="2 3">
    <name type="scientific">Plasmodiophora brassicae</name>
    <name type="common">Clubroot disease agent</name>
    <dbReference type="NCBI Taxonomy" id="37360"/>
    <lineage>
        <taxon>Eukaryota</taxon>
        <taxon>Sar</taxon>
        <taxon>Rhizaria</taxon>
        <taxon>Endomyxa</taxon>
        <taxon>Phytomyxea</taxon>
        <taxon>Plasmodiophorida</taxon>
        <taxon>Plasmodiophoridae</taxon>
        <taxon>Plasmodiophora</taxon>
    </lineage>
</organism>
<sequence length="286" mass="30067">MTYVIHGATGAQGSPVLARLTRSGKRAVAAVRNTSAVKDVPAIAVDNSSVDSLAAAYKGAEGVFVHLPIVAEADRLQYAHNIAQAIARAKPRRVVISTSGYVVDEPNSPLQYPPESAIATLIREVKQTGVSLAVVAPRLFLENLLNPVVLGPAKTEGVLRYPLQADYAVSWSSHLDVAEVIEKLLMDTTVTGVVGVGQSPGITGKNLAEAFARYLNRPVSYSSLEPDQFRDILTPVFGAAAAAGVAGGYKAMAGTSANVIAQDTTAQRLLGLKPRSLQQWLAEVSA</sequence>
<evidence type="ECO:0000259" key="1">
    <source>
        <dbReference type="Pfam" id="PF05368"/>
    </source>
</evidence>
<name>A0A0G4IU18_PLABS</name>
<keyword evidence="3" id="KW-1185">Reference proteome</keyword>
<dbReference type="PANTHER" id="PTHR43162:SF1">
    <property type="entry name" value="PRESTALK A DIFFERENTIATION PROTEIN A"/>
    <property type="match status" value="1"/>
</dbReference>
<feature type="domain" description="NmrA-like" evidence="1">
    <location>
        <begin position="4"/>
        <end position="236"/>
    </location>
</feature>
<proteinExistence type="predicted"/>
<protein>
    <recommendedName>
        <fullName evidence="1">NmrA-like domain-containing protein</fullName>
    </recommendedName>
</protein>
<evidence type="ECO:0000313" key="3">
    <source>
        <dbReference type="Proteomes" id="UP000039324"/>
    </source>
</evidence>
<dbReference type="Pfam" id="PF05368">
    <property type="entry name" value="NmrA"/>
    <property type="match status" value="1"/>
</dbReference>
<reference evidence="2 3" key="1">
    <citation type="submission" date="2015-02" db="EMBL/GenBank/DDBJ databases">
        <authorList>
            <person name="Chooi Y.-H."/>
        </authorList>
    </citation>
    <scope>NUCLEOTIDE SEQUENCE [LARGE SCALE GENOMIC DNA]</scope>
    <source>
        <strain evidence="2">E3</strain>
    </source>
</reference>
<dbReference type="Proteomes" id="UP000039324">
    <property type="component" value="Unassembled WGS sequence"/>
</dbReference>
<dbReference type="PANTHER" id="PTHR43162">
    <property type="match status" value="1"/>
</dbReference>
<dbReference type="OrthoDB" id="3358371at2759"/>
<dbReference type="SUPFAM" id="SSF51735">
    <property type="entry name" value="NAD(P)-binding Rossmann-fold domains"/>
    <property type="match status" value="1"/>
</dbReference>
<dbReference type="STRING" id="37360.A0A0G4IU18"/>